<comment type="caution">
    <text evidence="1">The sequence shown here is derived from an EMBL/GenBank/DDBJ whole genome shotgun (WGS) entry which is preliminary data.</text>
</comment>
<dbReference type="RefSeq" id="WP_263412745.1">
    <property type="nucleotide sequence ID" value="NZ_BAABBH010000001.1"/>
</dbReference>
<reference evidence="1 2" key="1">
    <citation type="submission" date="2024-12" db="EMBL/GenBank/DDBJ databases">
        <authorList>
            <person name="Lee Y."/>
        </authorList>
    </citation>
    <scope>NUCLEOTIDE SEQUENCE [LARGE SCALE GENOMIC DNA]</scope>
    <source>
        <strain evidence="1 2">03SUJ4</strain>
    </source>
</reference>
<name>A0ABW9KKX3_9BACT</name>
<keyword evidence="2" id="KW-1185">Reference proteome</keyword>
<sequence>MGLLHDFNLKRKVVGVLVDRRGMPQSAAAIAGDAGADEREVERLLDAMVQAQYAASSRVRGLEVFALNEAQESVGKVLHTFEDKNEAFEPGMTLREDRHGWTAELMDPAGLLVHGRSREEAMVRGRAMMERMSQLPNAAIPEGTA</sequence>
<dbReference type="EMBL" id="JBJYXY010000001">
    <property type="protein sequence ID" value="MFN2975742.1"/>
    <property type="molecule type" value="Genomic_DNA"/>
</dbReference>
<dbReference type="Proteomes" id="UP001634747">
    <property type="component" value="Unassembled WGS sequence"/>
</dbReference>
<organism evidence="1 2">
    <name type="scientific">Terriglobus aquaticus</name>
    <dbReference type="NCBI Taxonomy" id="940139"/>
    <lineage>
        <taxon>Bacteria</taxon>
        <taxon>Pseudomonadati</taxon>
        <taxon>Acidobacteriota</taxon>
        <taxon>Terriglobia</taxon>
        <taxon>Terriglobales</taxon>
        <taxon>Acidobacteriaceae</taxon>
        <taxon>Terriglobus</taxon>
    </lineage>
</organism>
<protein>
    <submittedName>
        <fullName evidence="1">Uncharacterized protein</fullName>
    </submittedName>
</protein>
<proteinExistence type="predicted"/>
<evidence type="ECO:0000313" key="2">
    <source>
        <dbReference type="Proteomes" id="UP001634747"/>
    </source>
</evidence>
<accession>A0ABW9KKX3</accession>
<evidence type="ECO:0000313" key="1">
    <source>
        <dbReference type="EMBL" id="MFN2975742.1"/>
    </source>
</evidence>
<gene>
    <name evidence="1" type="ORF">ACK2TP_08200</name>
</gene>